<accession>A0A7W9B024</accession>
<evidence type="ECO:0000313" key="1">
    <source>
        <dbReference type="EMBL" id="MBB5703750.1"/>
    </source>
</evidence>
<keyword evidence="2" id="KW-1185">Reference proteome</keyword>
<dbReference type="EMBL" id="JACIJG010000017">
    <property type="protein sequence ID" value="MBB5703750.1"/>
    <property type="molecule type" value="Genomic_DNA"/>
</dbReference>
<name>A0A7W9B024_9HYPH</name>
<comment type="caution">
    <text evidence="1">The sequence shown here is derived from an EMBL/GenBank/DDBJ whole genome shotgun (WGS) entry which is preliminary data.</text>
</comment>
<evidence type="ECO:0000313" key="2">
    <source>
        <dbReference type="Proteomes" id="UP000555546"/>
    </source>
</evidence>
<reference evidence="1 2" key="1">
    <citation type="submission" date="2020-08" db="EMBL/GenBank/DDBJ databases">
        <title>Genomic Encyclopedia of Type Strains, Phase IV (KMG-IV): sequencing the most valuable type-strain genomes for metagenomic binning, comparative biology and taxonomic classification.</title>
        <authorList>
            <person name="Goeker M."/>
        </authorList>
    </citation>
    <scope>NUCLEOTIDE SEQUENCE [LARGE SCALE GENOMIC DNA]</scope>
    <source>
        <strain evidence="1 2">DSM 26944</strain>
    </source>
</reference>
<gene>
    <name evidence="1" type="ORF">FHS76_003660</name>
</gene>
<dbReference type="Proteomes" id="UP000555546">
    <property type="component" value="Unassembled WGS sequence"/>
</dbReference>
<protein>
    <submittedName>
        <fullName evidence="1">Uncharacterized protein</fullName>
    </submittedName>
</protein>
<sequence>MAADVGENLQIECQSVPMSGAGPSYRQPGRPAWATPLDDKTSRAIRYPMALPSPQLYQIRCGPKTKKVTIPIIPDLNAGR</sequence>
<organism evidence="1 2">
    <name type="scientific">Brucella daejeonensis</name>
    <dbReference type="NCBI Taxonomy" id="659015"/>
    <lineage>
        <taxon>Bacteria</taxon>
        <taxon>Pseudomonadati</taxon>
        <taxon>Pseudomonadota</taxon>
        <taxon>Alphaproteobacteria</taxon>
        <taxon>Hyphomicrobiales</taxon>
        <taxon>Brucellaceae</taxon>
        <taxon>Brucella/Ochrobactrum group</taxon>
        <taxon>Brucella</taxon>
    </lineage>
</organism>
<proteinExistence type="predicted"/>
<dbReference type="RefSeq" id="WP_183655988.1">
    <property type="nucleotide sequence ID" value="NZ_JACIJG010000017.1"/>
</dbReference>
<dbReference type="AlphaFoldDB" id="A0A7W9B024"/>